<dbReference type="PANTHER" id="PTHR31846:SF20">
    <property type="entry name" value="CRM-DOMAIN CONTAINING FACTOR CFM2, CHLOROPLASTIC"/>
    <property type="match status" value="1"/>
</dbReference>
<dbReference type="GO" id="GO:1990904">
    <property type="term" value="C:ribonucleoprotein complex"/>
    <property type="evidence" value="ECO:0007669"/>
    <property type="project" value="UniProtKB-KW"/>
</dbReference>
<dbReference type="SUPFAM" id="SSF75471">
    <property type="entry name" value="YhbY-like"/>
    <property type="match status" value="4"/>
</dbReference>
<dbReference type="FunFam" id="3.30.110.60:FF:000002">
    <property type="entry name" value="CRS2-associated factor 1, chloroplastic"/>
    <property type="match status" value="1"/>
</dbReference>
<evidence type="ECO:0000256" key="12">
    <source>
        <dbReference type="ARBA" id="ARBA00073361"/>
    </source>
</evidence>
<keyword evidence="9" id="KW-0687">Ribonucleoprotein</keyword>
<dbReference type="EMBL" id="JACMSC010000010">
    <property type="protein sequence ID" value="KAG6504436.1"/>
    <property type="molecule type" value="Genomic_DNA"/>
</dbReference>
<evidence type="ECO:0000256" key="1">
    <source>
        <dbReference type="ARBA" id="ARBA00004229"/>
    </source>
</evidence>
<evidence type="ECO:0000313" key="17">
    <source>
        <dbReference type="EMBL" id="KAG6504436.1"/>
    </source>
</evidence>
<comment type="caution">
    <text evidence="17">The sequence shown here is derived from an EMBL/GenBank/DDBJ whole genome shotgun (WGS) entry which is preliminary data.</text>
</comment>
<evidence type="ECO:0000256" key="9">
    <source>
        <dbReference type="ARBA" id="ARBA00023274"/>
    </source>
</evidence>
<keyword evidence="3" id="KW-0934">Plastid</keyword>
<gene>
    <name evidence="17" type="ORF">ZIOFF_036769</name>
</gene>
<sequence>MPIYLSPPPPIPFSKPLNAHLLTLPRLPSPRCALPSQNPRKPLKGTHPPQATPTPQTVSQSAIQRISEKLRSLGFLEQHPPSSADDRPTTGPGSAGEIFIPTPREILTHRVGYTIDSSWSTPEHPVPQPGSGVTINRFHHLWTRDKVRKAEARARKDAEPPPTVAELTIPPEELKRLRREGVRLEKRLKIGKAGITEGIVNGIHERWRRSELVKIKCEDLCRMNMKRTHEILEERKTSVKDTRVGQKYERKTGGLVVWRSGSIIILYRGVDYKYPCYFHEDKDKIFNETSLSSGMHNEPTNSQEASLLPMLSADSSTESPASQSRSSFIVGVGSSKKVHQKIEGELQLEEEADRLLDGLGPRFSDWWGCDPLPIDADLLPAVVPGFRKPFRLLPFGIKPKLTDREMTILKRLGRPLPCHFALGRNTNLQGLAVSMMKLWEKCEIAKIAIKRGVQNTNSVMMAEELKQLTGGTLLSRDREFFVFYRGKDFLPLVVSSAIEERRNKGNNRPKRITNENLVEALVVSEPTSSPISPPEELKKGSEQKQKFALEGTNSENFALQRIENRLSQAIVKVEMSRKRLAELETSVKPKETALDKEAISEEERYMLRKVGLRMNAFLLLGRRGVFDGTVENMHLHWKYRELVKIISKDHSIKTAEATARLLEAESGGILVAVERVSKGYAIIIYRGKNYRRPVILRPTTLPNKRVAMKRSLEAQRCESLKLHVLKFSKKLSQVSNQTVKDDSYVDSTVEHVCGLMNDIVANDSWIMKGQNDQSSGSMQDKLVVLKDGDECSKLEVAIPSSAVVDENNLAKQAYEVPSETSTTIVEDKSVALKDGDKCSDSKVAVTSSMVVEDEFAVKDGDKCSDSKVAVTSSMVVEDEFAKHSYEVPSEASPVDENELAKESYDVPFKAAPLSNRERLILRKQALKMKKRPILAIGRNNIVSGVAKTIRTHFRKHPLAIVNIKGRAEGTSVQELIFELEQSTGAVLVSREPNKVILYRGWGDCEAPGGKGKNAERCSSGVKDIVSPQLLEAIKLECGLQTST</sequence>
<proteinExistence type="predicted"/>
<keyword evidence="4" id="KW-0507">mRNA processing</keyword>
<evidence type="ECO:0000256" key="5">
    <source>
        <dbReference type="ARBA" id="ARBA00022737"/>
    </source>
</evidence>
<evidence type="ECO:0000313" key="18">
    <source>
        <dbReference type="Proteomes" id="UP000734854"/>
    </source>
</evidence>
<dbReference type="GO" id="GO:0000373">
    <property type="term" value="P:Group II intron splicing"/>
    <property type="evidence" value="ECO:0007669"/>
    <property type="project" value="UniProtKB-ARBA"/>
</dbReference>
<dbReference type="Proteomes" id="UP000734854">
    <property type="component" value="Unassembled WGS sequence"/>
</dbReference>
<evidence type="ECO:0000256" key="8">
    <source>
        <dbReference type="ARBA" id="ARBA00023187"/>
    </source>
</evidence>
<keyword evidence="5" id="KW-0677">Repeat</keyword>
<comment type="subunit">
    <text evidence="11">Interacts with RNA. Part of large ribonucleo-protein particles that contain CAF1 and/or CAF2, and RNC1.</text>
</comment>
<evidence type="ECO:0000256" key="7">
    <source>
        <dbReference type="ARBA" id="ARBA00022946"/>
    </source>
</evidence>
<feature type="region of interest" description="Disordered" evidence="15">
    <location>
        <begin position="524"/>
        <end position="545"/>
    </location>
</feature>
<keyword evidence="18" id="KW-1185">Reference proteome</keyword>
<reference evidence="17 18" key="1">
    <citation type="submission" date="2020-08" db="EMBL/GenBank/DDBJ databases">
        <title>Plant Genome Project.</title>
        <authorList>
            <person name="Zhang R.-G."/>
        </authorList>
    </citation>
    <scope>NUCLEOTIDE SEQUENCE [LARGE SCALE GENOMIC DNA]</scope>
    <source>
        <tissue evidence="17">Rhizome</tissue>
    </source>
</reference>
<evidence type="ECO:0000256" key="14">
    <source>
        <dbReference type="PROSITE-ProRule" id="PRU00626"/>
    </source>
</evidence>
<name>A0A8J5GE36_ZINOF</name>
<dbReference type="InterPro" id="IPR001890">
    <property type="entry name" value="RNA-binding_CRM"/>
</dbReference>
<dbReference type="GO" id="GO:0006397">
    <property type="term" value="P:mRNA processing"/>
    <property type="evidence" value="ECO:0007669"/>
    <property type="project" value="UniProtKB-KW"/>
</dbReference>
<dbReference type="SMART" id="SM01103">
    <property type="entry name" value="CRS1_YhbY"/>
    <property type="match status" value="4"/>
</dbReference>
<keyword evidence="6 14" id="KW-0694">RNA-binding</keyword>
<dbReference type="GO" id="GO:0009507">
    <property type="term" value="C:chloroplast"/>
    <property type="evidence" value="ECO:0007669"/>
    <property type="project" value="UniProtKB-SubCell"/>
</dbReference>
<evidence type="ECO:0000256" key="10">
    <source>
        <dbReference type="ARBA" id="ARBA00055648"/>
    </source>
</evidence>
<evidence type="ECO:0000256" key="11">
    <source>
        <dbReference type="ARBA" id="ARBA00064484"/>
    </source>
</evidence>
<evidence type="ECO:0000256" key="6">
    <source>
        <dbReference type="ARBA" id="ARBA00022884"/>
    </source>
</evidence>
<feature type="domain" description="CRM" evidence="16">
    <location>
        <begin position="911"/>
        <end position="1010"/>
    </location>
</feature>
<feature type="domain" description="CRM" evidence="16">
    <location>
        <begin position="167"/>
        <end position="279"/>
    </location>
</feature>
<dbReference type="GO" id="GO:0003729">
    <property type="term" value="F:mRNA binding"/>
    <property type="evidence" value="ECO:0007669"/>
    <property type="project" value="InterPro"/>
</dbReference>
<organism evidence="17 18">
    <name type="scientific">Zingiber officinale</name>
    <name type="common">Ginger</name>
    <name type="synonym">Amomum zingiber</name>
    <dbReference type="NCBI Taxonomy" id="94328"/>
    <lineage>
        <taxon>Eukaryota</taxon>
        <taxon>Viridiplantae</taxon>
        <taxon>Streptophyta</taxon>
        <taxon>Embryophyta</taxon>
        <taxon>Tracheophyta</taxon>
        <taxon>Spermatophyta</taxon>
        <taxon>Magnoliopsida</taxon>
        <taxon>Liliopsida</taxon>
        <taxon>Zingiberales</taxon>
        <taxon>Zingiberaceae</taxon>
        <taxon>Zingiber</taxon>
    </lineage>
</organism>
<keyword evidence="8" id="KW-0508">mRNA splicing</keyword>
<comment type="subcellular location">
    <subcellularLocation>
        <location evidence="1">Plastid</location>
        <location evidence="1">Chloroplast</location>
    </subcellularLocation>
</comment>
<keyword evidence="2" id="KW-0150">Chloroplast</keyword>
<dbReference type="Gene3D" id="3.30.110.60">
    <property type="entry name" value="YhbY-like"/>
    <property type="match status" value="4"/>
</dbReference>
<evidence type="ECO:0000256" key="15">
    <source>
        <dbReference type="SAM" id="MobiDB-lite"/>
    </source>
</evidence>
<dbReference type="InterPro" id="IPR045278">
    <property type="entry name" value="CRS1/CFM2/CFM3"/>
</dbReference>
<feature type="domain" description="CRM" evidence="16">
    <location>
        <begin position="399"/>
        <end position="496"/>
    </location>
</feature>
<dbReference type="PANTHER" id="PTHR31846">
    <property type="entry name" value="CRS1 / YHBY (CRM) DOMAIN-CONTAINING PROTEIN"/>
    <property type="match status" value="1"/>
</dbReference>
<evidence type="ECO:0000256" key="2">
    <source>
        <dbReference type="ARBA" id="ARBA00022528"/>
    </source>
</evidence>
<keyword evidence="7" id="KW-0809">Transit peptide</keyword>
<dbReference type="AlphaFoldDB" id="A0A8J5GE36"/>
<evidence type="ECO:0000256" key="4">
    <source>
        <dbReference type="ARBA" id="ARBA00022664"/>
    </source>
</evidence>
<dbReference type="InterPro" id="IPR035920">
    <property type="entry name" value="YhbY-like_sf"/>
</dbReference>
<dbReference type="PROSITE" id="PS51295">
    <property type="entry name" value="CRM"/>
    <property type="match status" value="4"/>
</dbReference>
<feature type="compositionally biased region" description="Low complexity" evidence="15">
    <location>
        <begin position="46"/>
        <end position="57"/>
    </location>
</feature>
<dbReference type="FunFam" id="3.30.110.60:FF:000003">
    <property type="entry name" value="CRM-domain containing factor CFM3B, chloroplastic"/>
    <property type="match status" value="1"/>
</dbReference>
<comment type="function">
    <text evidence="10">Binds specific group II introns in chloroplasts and facilitates their splicing. Acts on subgroup IIB introns. The substrates of the subgroup IIB also require the CRM domain proteins CAF1 or CAF2, with a simultaneous binding of CFM3 and CAF1 or CAF2. May influence the biogenesis of the mitochondrial small ribosomal subunit.</text>
</comment>
<feature type="region of interest" description="Disordered" evidence="15">
    <location>
        <begin position="77"/>
        <end position="99"/>
    </location>
</feature>
<protein>
    <recommendedName>
        <fullName evidence="12">CRM-domain containing factor CFM3, chloroplastic/mitochondrial</fullName>
    </recommendedName>
    <alternativeName>
        <fullName evidence="13">Protein CRM FAMILY MEMBER 3</fullName>
    </alternativeName>
</protein>
<dbReference type="Pfam" id="PF01985">
    <property type="entry name" value="CRS1_YhbY"/>
    <property type="match status" value="4"/>
</dbReference>
<evidence type="ECO:0000256" key="13">
    <source>
        <dbReference type="ARBA" id="ARBA00081881"/>
    </source>
</evidence>
<feature type="region of interest" description="Disordered" evidence="15">
    <location>
        <begin position="30"/>
        <end position="63"/>
    </location>
</feature>
<evidence type="ECO:0000256" key="3">
    <source>
        <dbReference type="ARBA" id="ARBA00022640"/>
    </source>
</evidence>
<evidence type="ECO:0000259" key="16">
    <source>
        <dbReference type="PROSITE" id="PS51295"/>
    </source>
</evidence>
<feature type="domain" description="CRM" evidence="16">
    <location>
        <begin position="597"/>
        <end position="697"/>
    </location>
</feature>
<accession>A0A8J5GE36</accession>
<feature type="compositionally biased region" description="Basic and acidic residues" evidence="15">
    <location>
        <begin position="535"/>
        <end position="545"/>
    </location>
</feature>